<dbReference type="InterPro" id="IPR013103">
    <property type="entry name" value="RVT_2"/>
</dbReference>
<feature type="domain" description="Reverse transcriptase Ty1/copia-type" evidence="2">
    <location>
        <begin position="151"/>
        <end position="189"/>
    </location>
</feature>
<evidence type="ECO:0000259" key="2">
    <source>
        <dbReference type="Pfam" id="PF07727"/>
    </source>
</evidence>
<evidence type="ECO:0000256" key="1">
    <source>
        <dbReference type="SAM" id="MobiDB-lite"/>
    </source>
</evidence>
<dbReference type="RefSeq" id="XP_011032287.1">
    <property type="nucleotide sequence ID" value="XM_011033985.1"/>
</dbReference>
<evidence type="ECO:0000313" key="4">
    <source>
        <dbReference type="RefSeq" id="XP_011032287.1"/>
    </source>
</evidence>
<organism evidence="3 4">
    <name type="scientific">Populus euphratica</name>
    <name type="common">Euphrates poplar</name>
    <dbReference type="NCBI Taxonomy" id="75702"/>
    <lineage>
        <taxon>Eukaryota</taxon>
        <taxon>Viridiplantae</taxon>
        <taxon>Streptophyta</taxon>
        <taxon>Embryophyta</taxon>
        <taxon>Tracheophyta</taxon>
        <taxon>Spermatophyta</taxon>
        <taxon>Magnoliopsida</taxon>
        <taxon>eudicotyledons</taxon>
        <taxon>Gunneridae</taxon>
        <taxon>Pentapetalae</taxon>
        <taxon>rosids</taxon>
        <taxon>fabids</taxon>
        <taxon>Malpighiales</taxon>
        <taxon>Salicaceae</taxon>
        <taxon>Saliceae</taxon>
        <taxon>Populus</taxon>
    </lineage>
</organism>
<dbReference type="Pfam" id="PF07727">
    <property type="entry name" value="RVT_2"/>
    <property type="match status" value="1"/>
</dbReference>
<dbReference type="KEGG" id="peu:105131151"/>
<protein>
    <submittedName>
        <fullName evidence="4">Uncharacterized protein LOC105131151</fullName>
    </submittedName>
</protein>
<keyword evidence="3" id="KW-1185">Reference proteome</keyword>
<gene>
    <name evidence="4" type="primary">LOC105131151</name>
</gene>
<dbReference type="AlphaFoldDB" id="A0AAJ6ULN9"/>
<dbReference type="Proteomes" id="UP000694918">
    <property type="component" value="Unplaced"/>
</dbReference>
<proteinExistence type="predicted"/>
<sequence length="223" mass="24367">MSVVSVLDSGASHHMSPDSSSFTFVSPLSSIPVMTVDGTHMTLAGDLQSEKLIRTGRRENGLYILDELKVPVAATTAAAATSTGTLLSGTPEAPFSFTAPQTSSEIVDPPPSFIHCFYESSSYKEAIIDPLWQQAMDEELSIKTNFNGSIERYKARLVTKGYSQQYGMDYEEIFAPVAKMTTIHTLIVVTSIRRIILSLYIDDMIITGDDDINDISVLKTELA</sequence>
<feature type="region of interest" description="Disordered" evidence="1">
    <location>
        <begin position="1"/>
        <end position="20"/>
    </location>
</feature>
<accession>A0AAJ6ULN9</accession>
<reference evidence="4" key="1">
    <citation type="submission" date="2025-08" db="UniProtKB">
        <authorList>
            <consortium name="RefSeq"/>
        </authorList>
    </citation>
    <scope>IDENTIFICATION</scope>
</reference>
<name>A0AAJ6ULN9_POPEU</name>
<dbReference type="GeneID" id="105131151"/>
<evidence type="ECO:0000313" key="3">
    <source>
        <dbReference type="Proteomes" id="UP000694918"/>
    </source>
</evidence>